<sequence length="573" mass="63781">MAAGEEKHSAKWRYTWEAQSHIPTLRLLLFAKNASPSSQCLNLKVQLLPSQSLVAVSWFEPAQVSLRVPIPRVLVDYESPVSFRALDDHIEVKLLLLLPVDHPILSSFDSVMNLSDNPVNALPDVSKPLVMGSVGSDVKNLSSGAAVHFYCRGCSFKLTRNPLRRFVEMPSVNWREVADNWFGACCCSFGGISEKLVIKYANSYTCSPGVCLLSPTSITLCKDDLIEYNFPERGGEECNSKSDKSEEGINKAAINSVISMERSSALSEIGKTIYNSDESSRLADAENESLPFYLGHEVGKKRSNHDDLSRSYPDSNVPADVALFPSCSPTRILENEDCHQHCCENARKEHRDTTAMEILASQKSFLNGFLEDIFMARSSNLSKDINWCEFTCPQCKSVLGAYPSCKGNAPVDGGVRLFKCHISTCFPPRGSGDLFRQYTMEKMFANKLIECANDESSFRFVVIDLKAKCPTLQIILMNPDTWSISGDCFITEDSEVTKLQLQPVIKVLFSECGTATKFHIRMTEEWIKNNSAESIFMQTCQIKELVASLMSARDVYPPSYASLQGLCLSSLQR</sequence>
<dbReference type="GO" id="GO:0031624">
    <property type="term" value="F:ubiquitin conjugating enzyme binding"/>
    <property type="evidence" value="ECO:0007669"/>
    <property type="project" value="TreeGrafter"/>
</dbReference>
<dbReference type="GO" id="GO:0005634">
    <property type="term" value="C:nucleus"/>
    <property type="evidence" value="ECO:0007669"/>
    <property type="project" value="TreeGrafter"/>
</dbReference>
<dbReference type="GO" id="GO:0000209">
    <property type="term" value="P:protein polyubiquitination"/>
    <property type="evidence" value="ECO:0007669"/>
    <property type="project" value="TreeGrafter"/>
</dbReference>
<dbReference type="GO" id="GO:0030332">
    <property type="term" value="F:cyclin binding"/>
    <property type="evidence" value="ECO:0007669"/>
    <property type="project" value="TreeGrafter"/>
</dbReference>
<dbReference type="GO" id="GO:0051865">
    <property type="term" value="P:protein autoubiquitination"/>
    <property type="evidence" value="ECO:0007669"/>
    <property type="project" value="TreeGrafter"/>
</dbReference>
<gene>
    <name evidence="1" type="ORF">QN277_003146</name>
</gene>
<dbReference type="GO" id="GO:0061630">
    <property type="term" value="F:ubiquitin protein ligase activity"/>
    <property type="evidence" value="ECO:0007669"/>
    <property type="project" value="TreeGrafter"/>
</dbReference>
<evidence type="ECO:0000313" key="2">
    <source>
        <dbReference type="Proteomes" id="UP001293593"/>
    </source>
</evidence>
<evidence type="ECO:0008006" key="3">
    <source>
        <dbReference type="Google" id="ProtNLM"/>
    </source>
</evidence>
<dbReference type="GO" id="GO:0005829">
    <property type="term" value="C:cytosol"/>
    <property type="evidence" value="ECO:0007669"/>
    <property type="project" value="TreeGrafter"/>
</dbReference>
<dbReference type="Proteomes" id="UP001293593">
    <property type="component" value="Unassembled WGS sequence"/>
</dbReference>
<dbReference type="EMBL" id="JAWXYG010000010">
    <property type="protein sequence ID" value="KAK4259965.1"/>
    <property type="molecule type" value="Genomic_DNA"/>
</dbReference>
<proteinExistence type="predicted"/>
<keyword evidence="2" id="KW-1185">Reference proteome</keyword>
<name>A0AAE1IXX3_9FABA</name>
<dbReference type="PANTHER" id="PTHR31531:SF2">
    <property type="entry name" value="E3 UBIQUITIN-PROTEIN LIGASE E3D"/>
    <property type="match status" value="1"/>
</dbReference>
<reference evidence="1" key="1">
    <citation type="submission" date="2023-10" db="EMBL/GenBank/DDBJ databases">
        <title>Chromosome-level genome of the transformable northern wattle, Acacia crassicarpa.</title>
        <authorList>
            <person name="Massaro I."/>
            <person name="Sinha N.R."/>
            <person name="Poethig S."/>
            <person name="Leichty A.R."/>
        </authorList>
    </citation>
    <scope>NUCLEOTIDE SEQUENCE</scope>
    <source>
        <strain evidence="1">Acra3RX</strain>
        <tissue evidence="1">Leaf</tissue>
    </source>
</reference>
<dbReference type="GO" id="GO:0043161">
    <property type="term" value="P:proteasome-mediated ubiquitin-dependent protein catabolic process"/>
    <property type="evidence" value="ECO:0007669"/>
    <property type="project" value="TreeGrafter"/>
</dbReference>
<evidence type="ECO:0000313" key="1">
    <source>
        <dbReference type="EMBL" id="KAK4259965.1"/>
    </source>
</evidence>
<dbReference type="AlphaFoldDB" id="A0AAE1IXX3"/>
<dbReference type="GO" id="GO:0006513">
    <property type="term" value="P:protein monoubiquitination"/>
    <property type="evidence" value="ECO:0007669"/>
    <property type="project" value="TreeGrafter"/>
</dbReference>
<dbReference type="GO" id="GO:0000151">
    <property type="term" value="C:ubiquitin ligase complex"/>
    <property type="evidence" value="ECO:0007669"/>
    <property type="project" value="TreeGrafter"/>
</dbReference>
<comment type="caution">
    <text evidence="1">The sequence shown here is derived from an EMBL/GenBank/DDBJ whole genome shotgun (WGS) entry which is preliminary data.</text>
</comment>
<protein>
    <recommendedName>
        <fullName evidence="3">Ubiquitin-conjugating enzyme E2C-binding protein</fullName>
    </recommendedName>
</protein>
<accession>A0AAE1IXX3</accession>
<organism evidence="1 2">
    <name type="scientific">Acacia crassicarpa</name>
    <name type="common">northern wattle</name>
    <dbReference type="NCBI Taxonomy" id="499986"/>
    <lineage>
        <taxon>Eukaryota</taxon>
        <taxon>Viridiplantae</taxon>
        <taxon>Streptophyta</taxon>
        <taxon>Embryophyta</taxon>
        <taxon>Tracheophyta</taxon>
        <taxon>Spermatophyta</taxon>
        <taxon>Magnoliopsida</taxon>
        <taxon>eudicotyledons</taxon>
        <taxon>Gunneridae</taxon>
        <taxon>Pentapetalae</taxon>
        <taxon>rosids</taxon>
        <taxon>fabids</taxon>
        <taxon>Fabales</taxon>
        <taxon>Fabaceae</taxon>
        <taxon>Caesalpinioideae</taxon>
        <taxon>mimosoid clade</taxon>
        <taxon>Acacieae</taxon>
        <taxon>Acacia</taxon>
    </lineage>
</organism>
<dbReference type="InterPro" id="IPR019193">
    <property type="entry name" value="UBQ-conj_enz_E2-bd_prot"/>
</dbReference>
<dbReference type="Pfam" id="PF09814">
    <property type="entry name" value="HECT_2"/>
    <property type="match status" value="2"/>
</dbReference>
<dbReference type="PANTHER" id="PTHR31531">
    <property type="entry name" value="E3 UBIQUITIN-PROTEIN LIGASE E3D FAMILY MEMBER"/>
    <property type="match status" value="1"/>
</dbReference>